<protein>
    <recommendedName>
        <fullName evidence="2">Peptidoglycan binding-like domain-containing protein</fullName>
    </recommendedName>
</protein>
<evidence type="ECO:0000313" key="3">
    <source>
        <dbReference type="EMBL" id="KUM91568.1"/>
    </source>
</evidence>
<gene>
    <name evidence="3" type="ORF">AQI88_36355</name>
</gene>
<organism evidence="3 4">
    <name type="scientific">Streptomyces cellostaticus</name>
    <dbReference type="NCBI Taxonomy" id="67285"/>
    <lineage>
        <taxon>Bacteria</taxon>
        <taxon>Bacillati</taxon>
        <taxon>Actinomycetota</taxon>
        <taxon>Actinomycetes</taxon>
        <taxon>Kitasatosporales</taxon>
        <taxon>Streptomycetaceae</taxon>
        <taxon>Streptomyces</taxon>
    </lineage>
</organism>
<dbReference type="AlphaFoldDB" id="A0A117PU50"/>
<dbReference type="Proteomes" id="UP000054241">
    <property type="component" value="Unassembled WGS sequence"/>
</dbReference>
<proteinExistence type="predicted"/>
<evidence type="ECO:0000259" key="2">
    <source>
        <dbReference type="Pfam" id="PF01471"/>
    </source>
</evidence>
<dbReference type="InterPro" id="IPR036366">
    <property type="entry name" value="PGBDSf"/>
</dbReference>
<name>A0A117PU50_9ACTN</name>
<dbReference type="OrthoDB" id="4337990at2"/>
<accession>A0A117PU50</accession>
<dbReference type="Pfam" id="PF01471">
    <property type="entry name" value="PG_binding_1"/>
    <property type="match status" value="1"/>
</dbReference>
<dbReference type="Gene3D" id="1.10.101.10">
    <property type="entry name" value="PGBD-like superfamily/PGBD"/>
    <property type="match status" value="1"/>
</dbReference>
<dbReference type="SUPFAM" id="SSF47090">
    <property type="entry name" value="PGBD-like"/>
    <property type="match status" value="1"/>
</dbReference>
<keyword evidence="4" id="KW-1185">Reference proteome</keyword>
<feature type="signal peptide" evidence="1">
    <location>
        <begin position="1"/>
        <end position="30"/>
    </location>
</feature>
<dbReference type="EMBL" id="LMWL01000074">
    <property type="protein sequence ID" value="KUM91568.1"/>
    <property type="molecule type" value="Genomic_DNA"/>
</dbReference>
<evidence type="ECO:0000313" key="4">
    <source>
        <dbReference type="Proteomes" id="UP000054241"/>
    </source>
</evidence>
<feature type="domain" description="Peptidoglycan binding-like" evidence="2">
    <location>
        <begin position="72"/>
        <end position="106"/>
    </location>
</feature>
<evidence type="ECO:0000256" key="1">
    <source>
        <dbReference type="SAM" id="SignalP"/>
    </source>
</evidence>
<reference evidence="3 4" key="1">
    <citation type="submission" date="2015-10" db="EMBL/GenBank/DDBJ databases">
        <title>Draft genome sequence of Streptomyces cellostaticus DSM 40189, type strain for the species Streptomyces cellostaticus.</title>
        <authorList>
            <person name="Ruckert C."/>
            <person name="Winkler A."/>
            <person name="Kalinowski J."/>
            <person name="Kampfer P."/>
            <person name="Glaeser S."/>
        </authorList>
    </citation>
    <scope>NUCLEOTIDE SEQUENCE [LARGE SCALE GENOMIC DNA]</scope>
    <source>
        <strain evidence="3 4">DSM 40189</strain>
    </source>
</reference>
<dbReference type="InterPro" id="IPR002477">
    <property type="entry name" value="Peptidoglycan-bd-like"/>
</dbReference>
<keyword evidence="1" id="KW-0732">Signal</keyword>
<feature type="chain" id="PRO_5007153607" description="Peptidoglycan binding-like domain-containing protein" evidence="1">
    <location>
        <begin position="31"/>
        <end position="137"/>
    </location>
</feature>
<dbReference type="InterPro" id="IPR036365">
    <property type="entry name" value="PGBD-like_sf"/>
</dbReference>
<dbReference type="STRING" id="67285.AQI88_36355"/>
<dbReference type="RefSeq" id="WP_067008156.1">
    <property type="nucleotide sequence ID" value="NZ_BNDU01000006.1"/>
</dbReference>
<comment type="caution">
    <text evidence="3">The sequence shown here is derived from an EMBL/GenBank/DDBJ whole genome shotgun (WGS) entry which is preliminary data.</text>
</comment>
<sequence>MSLTTKLAKTGTALVLAGAAVLGTTSTASANPNAPYLGYGHVTSGAGVWCIQHDINWYIAHGGYPSDPPYGQIAEDGVWGQQTDATVRWYQRRYNMDDDGVVGPGTGHYLLNYTDDYYNGTYYGGHGYCWNYIPGDY</sequence>